<evidence type="ECO:0000256" key="6">
    <source>
        <dbReference type="ARBA" id="ARBA00023136"/>
    </source>
</evidence>
<evidence type="ECO:0000256" key="4">
    <source>
        <dbReference type="ARBA" id="ARBA00022692"/>
    </source>
</evidence>
<dbReference type="Pfam" id="PF03176">
    <property type="entry name" value="MMPL"/>
    <property type="match status" value="2"/>
</dbReference>
<keyword evidence="5 7" id="KW-1133">Transmembrane helix</keyword>
<comment type="subcellular location">
    <subcellularLocation>
        <location evidence="1">Cell membrane</location>
        <topology evidence="1">Multi-pass membrane protein</topology>
    </subcellularLocation>
</comment>
<keyword evidence="10" id="KW-1185">Reference proteome</keyword>
<dbReference type="Gene3D" id="1.20.1640.10">
    <property type="entry name" value="Multidrug efflux transporter AcrB transmembrane domain"/>
    <property type="match status" value="2"/>
</dbReference>
<dbReference type="SUPFAM" id="SSF82866">
    <property type="entry name" value="Multidrug efflux transporter AcrB transmembrane domain"/>
    <property type="match status" value="2"/>
</dbReference>
<comment type="similarity">
    <text evidence="2">Belongs to the resistance-nodulation-cell division (RND) (TC 2.A.6) family. MmpL subfamily.</text>
</comment>
<dbReference type="Proteomes" id="UP000297318">
    <property type="component" value="Unassembled WGS sequence"/>
</dbReference>
<keyword evidence="4 7" id="KW-0812">Transmembrane</keyword>
<accession>A0A4Z1DX77</accession>
<dbReference type="OrthoDB" id="2365435at2"/>
<feature type="transmembrane region" description="Helical" evidence="7">
    <location>
        <begin position="626"/>
        <end position="655"/>
    </location>
</feature>
<feature type="transmembrane region" description="Helical" evidence="7">
    <location>
        <begin position="522"/>
        <end position="543"/>
    </location>
</feature>
<feature type="domain" description="SSD" evidence="8">
    <location>
        <begin position="525"/>
        <end position="653"/>
    </location>
</feature>
<evidence type="ECO:0000256" key="5">
    <source>
        <dbReference type="ARBA" id="ARBA00022989"/>
    </source>
</evidence>
<reference evidence="9 10" key="1">
    <citation type="submission" date="2018-11" db="EMBL/GenBank/DDBJ databases">
        <title>Complete genome sequencing of the Actinobacteria Serinibacter sp. K3-2.</title>
        <authorList>
            <person name="Rakitin A.L."/>
            <person name="Beletsky A.V."/>
            <person name="Mardanov A.V."/>
            <person name="Ravin N.V."/>
            <person name="Gromova A.S."/>
            <person name="Filippova S.N."/>
            <person name="Gal'Chenko V.F."/>
        </authorList>
    </citation>
    <scope>NUCLEOTIDE SEQUENCE [LARGE SCALE GENOMIC DNA]</scope>
    <source>
        <strain evidence="9 10">K3-2</strain>
    </source>
</reference>
<sequence length="674" mass="69435">MSKPLAERRALIWFLALVPLILGALMIAVVGGGERDRLPTDQLPAGYDSTLGTALAQNLPDDSGSTAVIVFSADTLTPDQLGGIGTLLSDLTGADPVLVPSEDGTAALGIVPLEATSASAVADAVVDLRSELAAGVPDGVTAQVTGPAGIEADLASVFDGANFRLLAVTALVVAVLLIVTYRSPILWIVPLAVVGIADQTAAAVATRVLASVDIAWNESTTGILSVLVFGAGTNYALLLISRYRDELRTTENRFAAMEHAVRRTLEPVLCSAGTVVVGLLTLLLSLVPTTRGLGLACAVGIAVAAFFVLVCLPACLVLFGRWIFWPKAPRVGDPLASETRSVWRRIGDGVARRPVVVGSSVVVVLALLAVGTTQLRLGLDTAEQFLTKPEAISAAERISESFPAGTSNPTLVTTRADAAQVTSAIEGVDGVASVSPAGSGDGVTQLQVVLDAAEGSAAADDAILALRGSLDGLEDTYVGGPEAQRLDATDAAARDRGLIIPLILALVLVALAALLRAVVAPVLLVATVVGTYGAALGLSWWIFTGPLGFSALDEGVPLLAFLFLVALGVDYNIFLVTRAREESLTHGPREGMLRALGATGGVITSAGILLAAVFAVLGVLPLVVLAQLGVIVCIGVLLDTLVVRTMLVPSLALVLGERFWWPRRLTVQAKSSAI</sequence>
<dbReference type="PANTHER" id="PTHR33406:SF6">
    <property type="entry name" value="MEMBRANE PROTEIN YDGH-RELATED"/>
    <property type="match status" value="1"/>
</dbReference>
<feature type="transmembrane region" description="Helical" evidence="7">
    <location>
        <begin position="595"/>
        <end position="620"/>
    </location>
</feature>
<evidence type="ECO:0000313" key="10">
    <source>
        <dbReference type="Proteomes" id="UP000297318"/>
    </source>
</evidence>
<evidence type="ECO:0000259" key="8">
    <source>
        <dbReference type="PROSITE" id="PS50156"/>
    </source>
</evidence>
<evidence type="ECO:0000256" key="3">
    <source>
        <dbReference type="ARBA" id="ARBA00022475"/>
    </source>
</evidence>
<dbReference type="RefSeq" id="WP_135849903.1">
    <property type="nucleotide sequence ID" value="NZ_RHPJ01000003.1"/>
</dbReference>
<dbReference type="AlphaFoldDB" id="A0A4Z1DX77"/>
<feature type="transmembrane region" description="Helical" evidence="7">
    <location>
        <begin position="12"/>
        <end position="33"/>
    </location>
</feature>
<feature type="transmembrane region" description="Helical" evidence="7">
    <location>
        <begin position="161"/>
        <end position="179"/>
    </location>
</feature>
<comment type="caution">
    <text evidence="9">The sequence shown here is derived from an EMBL/GenBank/DDBJ whole genome shotgun (WGS) entry which is preliminary data.</text>
</comment>
<evidence type="ECO:0000256" key="2">
    <source>
        <dbReference type="ARBA" id="ARBA00010157"/>
    </source>
</evidence>
<evidence type="ECO:0000256" key="1">
    <source>
        <dbReference type="ARBA" id="ARBA00004651"/>
    </source>
</evidence>
<dbReference type="GO" id="GO:0005886">
    <property type="term" value="C:plasma membrane"/>
    <property type="evidence" value="ECO:0007669"/>
    <property type="project" value="UniProtKB-SubCell"/>
</dbReference>
<dbReference type="InterPro" id="IPR000731">
    <property type="entry name" value="SSD"/>
</dbReference>
<dbReference type="EMBL" id="RHPJ01000003">
    <property type="protein sequence ID" value="TGO04275.1"/>
    <property type="molecule type" value="Genomic_DNA"/>
</dbReference>
<evidence type="ECO:0000313" key="9">
    <source>
        <dbReference type="EMBL" id="TGO04275.1"/>
    </source>
</evidence>
<keyword evidence="3" id="KW-1003">Cell membrane</keyword>
<dbReference type="InterPro" id="IPR004869">
    <property type="entry name" value="MMPL_dom"/>
</dbReference>
<keyword evidence="6 7" id="KW-0472">Membrane</keyword>
<feature type="transmembrane region" description="Helical" evidence="7">
    <location>
        <begin position="555"/>
        <end position="574"/>
    </location>
</feature>
<feature type="transmembrane region" description="Helical" evidence="7">
    <location>
        <begin position="222"/>
        <end position="243"/>
    </location>
</feature>
<proteinExistence type="inferred from homology"/>
<dbReference type="PANTHER" id="PTHR33406">
    <property type="entry name" value="MEMBRANE PROTEIN MJ1562-RELATED"/>
    <property type="match status" value="1"/>
</dbReference>
<gene>
    <name evidence="9" type="ORF">SERN_1868</name>
</gene>
<organism evidence="9 10">
    <name type="scientific">Serinibacter arcticus</name>
    <dbReference type="NCBI Taxonomy" id="1655435"/>
    <lineage>
        <taxon>Bacteria</taxon>
        <taxon>Bacillati</taxon>
        <taxon>Actinomycetota</taxon>
        <taxon>Actinomycetes</taxon>
        <taxon>Micrococcales</taxon>
        <taxon>Beutenbergiaceae</taxon>
        <taxon>Serinibacter</taxon>
    </lineage>
</organism>
<protein>
    <submittedName>
        <fullName evidence="9">MmpL family protein</fullName>
    </submittedName>
</protein>
<evidence type="ECO:0000256" key="7">
    <source>
        <dbReference type="SAM" id="Phobius"/>
    </source>
</evidence>
<feature type="transmembrane region" description="Helical" evidence="7">
    <location>
        <begin position="498"/>
        <end position="515"/>
    </location>
</feature>
<name>A0A4Z1DX77_9MICO</name>
<dbReference type="PROSITE" id="PS50156">
    <property type="entry name" value="SSD"/>
    <property type="match status" value="1"/>
</dbReference>
<feature type="transmembrane region" description="Helical" evidence="7">
    <location>
        <begin position="350"/>
        <end position="370"/>
    </location>
</feature>
<dbReference type="InterPro" id="IPR050545">
    <property type="entry name" value="Mycobact_MmpL"/>
</dbReference>
<feature type="transmembrane region" description="Helical" evidence="7">
    <location>
        <begin position="264"/>
        <end position="287"/>
    </location>
</feature>
<feature type="transmembrane region" description="Helical" evidence="7">
    <location>
        <begin position="293"/>
        <end position="320"/>
    </location>
</feature>